<dbReference type="Pfam" id="PF04464">
    <property type="entry name" value="Glyphos_transf"/>
    <property type="match status" value="1"/>
</dbReference>
<keyword evidence="1" id="KW-0812">Transmembrane</keyword>
<sequence length="400" mass="47716">MSRFFEKLKDVKPKDILHIFLFIFALPIALVYKRFRKDLWLVCDNGVEATDNGFCFFEYVCKNHPEQDCVYAVYKNSVDYENVKKTGKTVKYGSFAHWILYLTAKVNISSQKGGKPNYAVCYLLEVYGILRNSRVFLQHGVILTNIDFLYYKNTKMSMFVTSTYREWEYVNNNYGYPEGTVKLLGLPRWDKLHDFKTVPNQILIMPTWRDWIGTDALSKSIEDDKKAFCESDYFKNWSKIINSKRLEEICEKYGCTVMFYPHRDMQRFIDCFSKSNPYLTICKYPEYTVQELMKSSAFMITDYSSVQIDFAYMKKPLAYFQFDYERFSEQHYGKGYFDYAEDGFGPVYNEEQGLMNYIEQMAQRSFANTELYLNRHKEFFDLYDTENSKRNYEAVKERWP</sequence>
<protein>
    <submittedName>
        <fullName evidence="2">CDP-glycerol glycerophosphotransferase family protein</fullName>
    </submittedName>
</protein>
<keyword evidence="1" id="KW-0472">Membrane</keyword>
<keyword evidence="1" id="KW-1133">Transmembrane helix</keyword>
<dbReference type="EMBL" id="JACOPS010000005">
    <property type="protein sequence ID" value="MBC5728888.1"/>
    <property type="molecule type" value="Genomic_DNA"/>
</dbReference>
<accession>A0ABR7HMX7</accession>
<proteinExistence type="predicted"/>
<evidence type="ECO:0000256" key="1">
    <source>
        <dbReference type="SAM" id="Phobius"/>
    </source>
</evidence>
<dbReference type="PANTHER" id="PTHR37316">
    <property type="entry name" value="TEICHOIC ACID GLYCEROL-PHOSPHATE PRIMASE"/>
    <property type="match status" value="1"/>
</dbReference>
<dbReference type="InterPro" id="IPR007554">
    <property type="entry name" value="Glycerophosphate_synth"/>
</dbReference>
<gene>
    <name evidence="2" type="ORF">H8R91_10245</name>
</gene>
<evidence type="ECO:0000313" key="2">
    <source>
        <dbReference type="EMBL" id="MBC5728888.1"/>
    </source>
</evidence>
<dbReference type="InterPro" id="IPR043148">
    <property type="entry name" value="TagF_C"/>
</dbReference>
<feature type="transmembrane region" description="Helical" evidence="1">
    <location>
        <begin position="16"/>
        <end position="32"/>
    </location>
</feature>
<dbReference type="RefSeq" id="WP_186936024.1">
    <property type="nucleotide sequence ID" value="NZ_JACOPS010000005.1"/>
</dbReference>
<organism evidence="2 3">
    <name type="scientific">Ruminococcus intestinalis</name>
    <dbReference type="NCBI Taxonomy" id="2763066"/>
    <lineage>
        <taxon>Bacteria</taxon>
        <taxon>Bacillati</taxon>
        <taxon>Bacillota</taxon>
        <taxon>Clostridia</taxon>
        <taxon>Eubacteriales</taxon>
        <taxon>Oscillospiraceae</taxon>
        <taxon>Ruminococcus</taxon>
    </lineage>
</organism>
<reference evidence="2 3" key="1">
    <citation type="submission" date="2020-08" db="EMBL/GenBank/DDBJ databases">
        <title>Genome public.</title>
        <authorList>
            <person name="Liu C."/>
            <person name="Sun Q."/>
        </authorList>
    </citation>
    <scope>NUCLEOTIDE SEQUENCE [LARGE SCALE GENOMIC DNA]</scope>
    <source>
        <strain evidence="2 3">NSJ-71</strain>
    </source>
</reference>
<dbReference type="PANTHER" id="PTHR37316:SF3">
    <property type="entry name" value="TEICHOIC ACID GLYCEROL-PHOSPHATE TRANSFERASE"/>
    <property type="match status" value="1"/>
</dbReference>
<evidence type="ECO:0000313" key="3">
    <source>
        <dbReference type="Proteomes" id="UP000636755"/>
    </source>
</evidence>
<comment type="caution">
    <text evidence="2">The sequence shown here is derived from an EMBL/GenBank/DDBJ whole genome shotgun (WGS) entry which is preliminary data.</text>
</comment>
<name>A0ABR7HMX7_9FIRM</name>
<dbReference type="Proteomes" id="UP000636755">
    <property type="component" value="Unassembled WGS sequence"/>
</dbReference>
<keyword evidence="3" id="KW-1185">Reference proteome</keyword>
<dbReference type="InterPro" id="IPR051612">
    <property type="entry name" value="Teichoic_Acid_Biosynth"/>
</dbReference>
<dbReference type="Gene3D" id="3.40.50.12580">
    <property type="match status" value="1"/>
</dbReference>